<dbReference type="Pfam" id="PF00319">
    <property type="entry name" value="SRF-TF"/>
    <property type="match status" value="1"/>
</dbReference>
<dbReference type="PANTHER" id="PTHR48019">
    <property type="entry name" value="SERUM RESPONSE FACTOR HOMOLOG"/>
    <property type="match status" value="1"/>
</dbReference>
<feature type="transmembrane region" description="Helical" evidence="8">
    <location>
        <begin position="12"/>
        <end position="30"/>
    </location>
</feature>
<dbReference type="Gramene" id="TraesCLE_scaffold_117849_01G000100.1">
    <property type="protein sequence ID" value="TraesCLE_scaffold_117849_01G000100.1"/>
    <property type="gene ID" value="TraesCLE_scaffold_117849_01G000100"/>
</dbReference>
<accession>A0A3B6U0H8</accession>
<dbReference type="Gramene" id="TraesROB_scaffold_047873_01G000300.1">
    <property type="protein sequence ID" value="TraesROB_scaffold_047873_01G000300.1"/>
    <property type="gene ID" value="TraesROB_scaffold_047873_01G000300"/>
</dbReference>
<reference evidence="10" key="1">
    <citation type="submission" date="2018-08" db="EMBL/GenBank/DDBJ databases">
        <authorList>
            <person name="Rossello M."/>
        </authorList>
    </citation>
    <scope>NUCLEOTIDE SEQUENCE [LARGE SCALE GENOMIC DNA]</scope>
    <source>
        <strain evidence="10">cv. Chinese Spring</strain>
    </source>
</reference>
<dbReference type="InterPro" id="IPR036879">
    <property type="entry name" value="TF_MADSbox_sf"/>
</dbReference>
<name>A0A3B6U0H8_WHEAT</name>
<dbReference type="OMA" id="HYVENDI"/>
<dbReference type="SMART" id="SM00432">
    <property type="entry name" value="MADS"/>
    <property type="match status" value="1"/>
</dbReference>
<keyword evidence="2" id="KW-0805">Transcription regulation</keyword>
<gene>
    <name evidence="10" type="primary">LOC123171515</name>
</gene>
<dbReference type="InterPro" id="IPR002100">
    <property type="entry name" value="TF_MADSbox"/>
</dbReference>
<sequence>MLFANSTCKSLVFCRYLCFLFVVVSFYLFVHISMPRKERRSGVAYIHNDKDRDLTFYKRRSGLFKRATDISALTRARVAVVLETNNGKMHSFGTPLADPIVDAFLFGAPPAVPSANEATTTRIGSLQNEVAQLDMENMTEEDRNQLSILRMKSIQEENPSMVANLIFTKEQDLGLEDLNNLLSELSRVQKDIRCRLPPLHGREAKTSATCVAQDLQLPSVLPTDHLGTTHSLMQSSWPHNLSQLQPPADPLPSQPEQTSAPLFPMQVPQMFDFAPPSLAPHLASHVQPIPNQVHEQTQPEELDVQNYESPCNIVQPEQSDATHDSTSGQNLEASPLLGYSSGNAFSIDDPFNSEQWDYALSDQSFYNSFLGIDDYLGSSGTDLGQSSMVNGGWFDVPPSSTGQAIDGLIDPGELS</sequence>
<dbReference type="AlphaFoldDB" id="A0A3B6U0H8"/>
<protein>
    <recommendedName>
        <fullName evidence="9">MADS-box domain-containing protein</fullName>
    </recommendedName>
</protein>
<dbReference type="PRINTS" id="PR00404">
    <property type="entry name" value="MADSDOMAIN"/>
</dbReference>
<evidence type="ECO:0000256" key="2">
    <source>
        <dbReference type="ARBA" id="ARBA00023015"/>
    </source>
</evidence>
<dbReference type="Gene3D" id="3.40.1810.10">
    <property type="entry name" value="Transcription factor, MADS-box"/>
    <property type="match status" value="1"/>
</dbReference>
<evidence type="ECO:0000256" key="4">
    <source>
        <dbReference type="ARBA" id="ARBA00023163"/>
    </source>
</evidence>
<evidence type="ECO:0000256" key="5">
    <source>
        <dbReference type="ARBA" id="ARBA00023242"/>
    </source>
</evidence>
<keyword evidence="5" id="KW-0539">Nucleus</keyword>
<dbReference type="SUPFAM" id="SSF55455">
    <property type="entry name" value="SRF-like"/>
    <property type="match status" value="1"/>
</dbReference>
<feature type="domain" description="MADS-box" evidence="9">
    <location>
        <begin position="36"/>
        <end position="96"/>
    </location>
</feature>
<dbReference type="RefSeq" id="XP_044444913.1">
    <property type="nucleotide sequence ID" value="XM_044588978.1"/>
</dbReference>
<keyword evidence="4" id="KW-0804">Transcription</keyword>
<dbReference type="PROSITE" id="PS50066">
    <property type="entry name" value="MADS_BOX_2"/>
    <property type="match status" value="1"/>
</dbReference>
<keyword evidence="8" id="KW-0812">Transmembrane</keyword>
<dbReference type="GeneID" id="123171515"/>
<comment type="subcellular location">
    <subcellularLocation>
        <location evidence="1">Nucleus</location>
    </subcellularLocation>
</comment>
<dbReference type="GO" id="GO:0005634">
    <property type="term" value="C:nucleus"/>
    <property type="evidence" value="ECO:0007669"/>
    <property type="project" value="UniProtKB-SubCell"/>
</dbReference>
<dbReference type="GO" id="GO:0046983">
    <property type="term" value="F:protein dimerization activity"/>
    <property type="evidence" value="ECO:0007669"/>
    <property type="project" value="InterPro"/>
</dbReference>
<keyword evidence="11" id="KW-1185">Reference proteome</keyword>
<evidence type="ECO:0000256" key="6">
    <source>
        <dbReference type="SAM" id="Coils"/>
    </source>
</evidence>
<evidence type="ECO:0000256" key="1">
    <source>
        <dbReference type="ARBA" id="ARBA00004123"/>
    </source>
</evidence>
<keyword evidence="3" id="KW-0238">DNA-binding</keyword>
<dbReference type="Gramene" id="TraesCAD_scaffold_031799_01G000300.1">
    <property type="protein sequence ID" value="TraesCAD_scaffold_031799_01G000300.1"/>
    <property type="gene ID" value="TraesCAD_scaffold_031799_01G000300"/>
</dbReference>
<evidence type="ECO:0000313" key="11">
    <source>
        <dbReference type="Proteomes" id="UP000019116"/>
    </source>
</evidence>
<keyword evidence="8" id="KW-0472">Membrane</keyword>
<dbReference type="Proteomes" id="UP000019116">
    <property type="component" value="Chromosome 7D"/>
</dbReference>
<feature type="coiled-coil region" evidence="6">
    <location>
        <begin position="116"/>
        <end position="143"/>
    </location>
</feature>
<evidence type="ECO:0000313" key="10">
    <source>
        <dbReference type="EnsemblPlants" id="TraesCS7D02G552400.1.cds1"/>
    </source>
</evidence>
<keyword evidence="8" id="KW-1133">Transmembrane helix</keyword>
<dbReference type="EnsemblPlants" id="TraesCS7D02G552400.1">
    <property type="protein sequence ID" value="TraesCS7D02G552400.1.cds1"/>
    <property type="gene ID" value="TraesCS7D02G552400"/>
</dbReference>
<dbReference type="OrthoDB" id="679952at2759"/>
<dbReference type="GO" id="GO:0000978">
    <property type="term" value="F:RNA polymerase II cis-regulatory region sequence-specific DNA binding"/>
    <property type="evidence" value="ECO:0000318"/>
    <property type="project" value="GO_Central"/>
</dbReference>
<dbReference type="Gramene" id="TraesCS7D03G1288700.1">
    <property type="protein sequence ID" value="TraesCS7D03G1288700.1.CDS1"/>
    <property type="gene ID" value="TraesCS7D03G1288700"/>
</dbReference>
<dbReference type="KEGG" id="taes:123171515"/>
<dbReference type="GO" id="GO:0006357">
    <property type="term" value="P:regulation of transcription by RNA polymerase II"/>
    <property type="evidence" value="ECO:0000318"/>
    <property type="project" value="GO_Central"/>
</dbReference>
<proteinExistence type="predicted"/>
<dbReference type="GO" id="GO:0000981">
    <property type="term" value="F:DNA-binding transcription factor activity, RNA polymerase II-specific"/>
    <property type="evidence" value="ECO:0000318"/>
    <property type="project" value="GO_Central"/>
</dbReference>
<keyword evidence="6" id="KW-0175">Coiled coil</keyword>
<evidence type="ECO:0000256" key="3">
    <source>
        <dbReference type="ARBA" id="ARBA00023125"/>
    </source>
</evidence>
<evidence type="ECO:0000256" key="7">
    <source>
        <dbReference type="SAM" id="MobiDB-lite"/>
    </source>
</evidence>
<feature type="region of interest" description="Disordered" evidence="7">
    <location>
        <begin position="238"/>
        <end position="257"/>
    </location>
</feature>
<dbReference type="Gramene" id="TraesCS7D02G552400.1">
    <property type="protein sequence ID" value="TraesCS7D02G552400.1.cds1"/>
    <property type="gene ID" value="TraesCS7D02G552400"/>
</dbReference>
<organism evidence="10">
    <name type="scientific">Triticum aestivum</name>
    <name type="common">Wheat</name>
    <dbReference type="NCBI Taxonomy" id="4565"/>
    <lineage>
        <taxon>Eukaryota</taxon>
        <taxon>Viridiplantae</taxon>
        <taxon>Streptophyta</taxon>
        <taxon>Embryophyta</taxon>
        <taxon>Tracheophyta</taxon>
        <taxon>Spermatophyta</taxon>
        <taxon>Magnoliopsida</taxon>
        <taxon>Liliopsida</taxon>
        <taxon>Poales</taxon>
        <taxon>Poaceae</taxon>
        <taxon>BOP clade</taxon>
        <taxon>Pooideae</taxon>
        <taxon>Triticodae</taxon>
        <taxon>Triticeae</taxon>
        <taxon>Triticinae</taxon>
        <taxon>Triticum</taxon>
    </lineage>
</organism>
<evidence type="ECO:0000259" key="9">
    <source>
        <dbReference type="PROSITE" id="PS50066"/>
    </source>
</evidence>
<dbReference type="Gramene" id="TraesWEE_scaffold_048233_01G000200.1">
    <property type="protein sequence ID" value="TraesWEE_scaffold_048233_01G000200.1"/>
    <property type="gene ID" value="TraesWEE_scaffold_048233_01G000200"/>
</dbReference>
<evidence type="ECO:0000256" key="8">
    <source>
        <dbReference type="SAM" id="Phobius"/>
    </source>
</evidence>
<reference evidence="10" key="2">
    <citation type="submission" date="2018-10" db="UniProtKB">
        <authorList>
            <consortium name="EnsemblPlants"/>
        </authorList>
    </citation>
    <scope>IDENTIFICATION</scope>
</reference>
<dbReference type="STRING" id="4565.A0A3B6U0H8"/>
<dbReference type="InterPro" id="IPR050142">
    <property type="entry name" value="MADS-box/MEF2_TF"/>
</dbReference>